<organism evidence="2 3">
    <name type="scientific">Amanita muscaria (strain Koide BX008)</name>
    <dbReference type="NCBI Taxonomy" id="946122"/>
    <lineage>
        <taxon>Eukaryota</taxon>
        <taxon>Fungi</taxon>
        <taxon>Dikarya</taxon>
        <taxon>Basidiomycota</taxon>
        <taxon>Agaricomycotina</taxon>
        <taxon>Agaricomycetes</taxon>
        <taxon>Agaricomycetidae</taxon>
        <taxon>Agaricales</taxon>
        <taxon>Pluteineae</taxon>
        <taxon>Amanitaceae</taxon>
        <taxon>Amanita</taxon>
    </lineage>
</organism>
<name>A0A0C2WJY2_AMAMK</name>
<evidence type="ECO:0000256" key="1">
    <source>
        <dbReference type="SAM" id="SignalP"/>
    </source>
</evidence>
<dbReference type="OrthoDB" id="3235313at2759"/>
<keyword evidence="1" id="KW-0732">Signal</keyword>
<feature type="non-terminal residue" evidence="2">
    <location>
        <position position="263"/>
    </location>
</feature>
<sequence>MTRWIAFLNLFDFTLNYVPADKHKVPDGLSRRPANPGDSDVSDVDQILEKFVGLVQQQRDERPFKVIASSYRPLPLVPFGTFSSVSCCCAISMLGFSPLEEQDSDKMWVDIKAFFKTGVLPENATRSLDDRKKFIRKTRRFVLFDDRLWLTTKDGKPPRLLVEDIERRKQLISEAHNDTGHRGRDATFRLLTDRVPYEPTWNTEILRRFDLDTVHMEPGYGGKHFLLQALEPSIDWPEARAATANDSKTWAKFLYEDIICRFG</sequence>
<gene>
    <name evidence="2" type="ORF">M378DRAFT_49536</name>
</gene>
<evidence type="ECO:0000313" key="2">
    <source>
        <dbReference type="EMBL" id="KIL56981.1"/>
    </source>
</evidence>
<dbReference type="Proteomes" id="UP000054549">
    <property type="component" value="Unassembled WGS sequence"/>
</dbReference>
<dbReference type="Gene3D" id="1.10.340.70">
    <property type="match status" value="1"/>
</dbReference>
<accession>A0A0C2WJY2</accession>
<feature type="signal peptide" evidence="1">
    <location>
        <begin position="1"/>
        <end position="20"/>
    </location>
</feature>
<dbReference type="HOGENOM" id="CLU_1059827_0_0_1"/>
<evidence type="ECO:0008006" key="4">
    <source>
        <dbReference type="Google" id="ProtNLM"/>
    </source>
</evidence>
<evidence type="ECO:0000313" key="3">
    <source>
        <dbReference type="Proteomes" id="UP000054549"/>
    </source>
</evidence>
<proteinExistence type="predicted"/>
<reference evidence="2 3" key="1">
    <citation type="submission" date="2014-04" db="EMBL/GenBank/DDBJ databases">
        <title>Evolutionary Origins and Diversification of the Mycorrhizal Mutualists.</title>
        <authorList>
            <consortium name="DOE Joint Genome Institute"/>
            <consortium name="Mycorrhizal Genomics Consortium"/>
            <person name="Kohler A."/>
            <person name="Kuo A."/>
            <person name="Nagy L.G."/>
            <person name="Floudas D."/>
            <person name="Copeland A."/>
            <person name="Barry K.W."/>
            <person name="Cichocki N."/>
            <person name="Veneault-Fourrey C."/>
            <person name="LaButti K."/>
            <person name="Lindquist E.A."/>
            <person name="Lipzen A."/>
            <person name="Lundell T."/>
            <person name="Morin E."/>
            <person name="Murat C."/>
            <person name="Riley R."/>
            <person name="Ohm R."/>
            <person name="Sun H."/>
            <person name="Tunlid A."/>
            <person name="Henrissat B."/>
            <person name="Grigoriev I.V."/>
            <person name="Hibbett D.S."/>
            <person name="Martin F."/>
        </authorList>
    </citation>
    <scope>NUCLEOTIDE SEQUENCE [LARGE SCALE GENOMIC DNA]</scope>
    <source>
        <strain evidence="2 3">Koide BX008</strain>
    </source>
</reference>
<keyword evidence="3" id="KW-1185">Reference proteome</keyword>
<dbReference type="InParanoid" id="A0A0C2WJY2"/>
<dbReference type="EMBL" id="KN818389">
    <property type="protein sequence ID" value="KIL56981.1"/>
    <property type="molecule type" value="Genomic_DNA"/>
</dbReference>
<feature type="chain" id="PRO_5002173625" description="Integrase zinc-binding domain-containing protein" evidence="1">
    <location>
        <begin position="21"/>
        <end position="263"/>
    </location>
</feature>
<dbReference type="AlphaFoldDB" id="A0A0C2WJY2"/>
<protein>
    <recommendedName>
        <fullName evidence="4">Integrase zinc-binding domain-containing protein</fullName>
    </recommendedName>
</protein>